<reference evidence="2 3" key="1">
    <citation type="submission" date="2023-11" db="EMBL/GenBank/DDBJ databases">
        <title>Dfirmibasis_genome.</title>
        <authorList>
            <person name="Edelbroek B."/>
            <person name="Kjellin J."/>
            <person name="Jerlstrom-Hultqvist J."/>
            <person name="Soderbom F."/>
        </authorList>
    </citation>
    <scope>NUCLEOTIDE SEQUENCE [LARGE SCALE GENOMIC DNA]</scope>
    <source>
        <strain evidence="2 3">TNS-C-14</strain>
    </source>
</reference>
<evidence type="ECO:0000256" key="1">
    <source>
        <dbReference type="SAM" id="SignalP"/>
    </source>
</evidence>
<keyword evidence="1" id="KW-0732">Signal</keyword>
<dbReference type="AlphaFoldDB" id="A0AAN7U170"/>
<comment type="caution">
    <text evidence="2">The sequence shown here is derived from an EMBL/GenBank/DDBJ whole genome shotgun (WGS) entry which is preliminary data.</text>
</comment>
<gene>
    <name evidence="2" type="ORF">RB653_007426</name>
</gene>
<accession>A0AAN7U170</accession>
<evidence type="ECO:0000313" key="2">
    <source>
        <dbReference type="EMBL" id="KAK5576285.1"/>
    </source>
</evidence>
<feature type="chain" id="PRO_5042976435" evidence="1">
    <location>
        <begin position="22"/>
        <end position="162"/>
    </location>
</feature>
<organism evidence="2 3">
    <name type="scientific">Dictyostelium firmibasis</name>
    <dbReference type="NCBI Taxonomy" id="79012"/>
    <lineage>
        <taxon>Eukaryota</taxon>
        <taxon>Amoebozoa</taxon>
        <taxon>Evosea</taxon>
        <taxon>Eumycetozoa</taxon>
        <taxon>Dictyostelia</taxon>
        <taxon>Dictyosteliales</taxon>
        <taxon>Dictyosteliaceae</taxon>
        <taxon>Dictyostelium</taxon>
    </lineage>
</organism>
<name>A0AAN7U170_9MYCE</name>
<sequence length="162" mass="18045">MKISIILLGLILLFWCSLTFGFSSSIDFKVDNNPYTTFKSVAEVDCSSNDSIITITFPQITFSNFIQTASGQFENSDIGPSENTFSSWVVGVCDGIITNTRVGFFDDAKRLYIQTISPLSCSQFVVYSFSMIYAEPFTPLYCSISSEKILIPQYGFKSKVCV</sequence>
<feature type="signal peptide" evidence="1">
    <location>
        <begin position="1"/>
        <end position="21"/>
    </location>
</feature>
<keyword evidence="3" id="KW-1185">Reference proteome</keyword>
<proteinExistence type="predicted"/>
<dbReference type="Proteomes" id="UP001344447">
    <property type="component" value="Unassembled WGS sequence"/>
</dbReference>
<dbReference type="EMBL" id="JAVFKY010000005">
    <property type="protein sequence ID" value="KAK5576285.1"/>
    <property type="molecule type" value="Genomic_DNA"/>
</dbReference>
<protein>
    <submittedName>
        <fullName evidence="2">Uncharacterized protein</fullName>
    </submittedName>
</protein>
<evidence type="ECO:0000313" key="3">
    <source>
        <dbReference type="Proteomes" id="UP001344447"/>
    </source>
</evidence>